<gene>
    <name evidence="2" type="ORF">CCAP1982_LOCUS9583</name>
</gene>
<dbReference type="EMBL" id="CAJHJT010000023">
    <property type="protein sequence ID" value="CAD7001111.1"/>
    <property type="molecule type" value="Genomic_DNA"/>
</dbReference>
<evidence type="ECO:0000313" key="2">
    <source>
        <dbReference type="EMBL" id="CAD7001111.1"/>
    </source>
</evidence>
<sequence>METAARIYSHKLLTNFQEHDELLTTTCPQCHAKCTSREYSQKCGSLTRHRATMQNLSNGRQFGFNESFQQQDLHNQSAASLPPAAPTQVDTNTNNEENNRVQNIVSAVISARHATLFDDLENRVSQILDQKLDNIVANLIERINITAPPLQQAPPVANSSPANTNFQHNVQQNVLTPPWPRAVPQIYNDSNQTFHRNIDQIRFSDALVFLIQEE</sequence>
<reference evidence="2" key="1">
    <citation type="submission" date="2020-11" db="EMBL/GenBank/DDBJ databases">
        <authorList>
            <person name="Whitehead M."/>
        </authorList>
    </citation>
    <scope>NUCLEOTIDE SEQUENCE</scope>
    <source>
        <strain evidence="2">EGII</strain>
    </source>
</reference>
<accession>A0A811UQX6</accession>
<evidence type="ECO:0000256" key="1">
    <source>
        <dbReference type="SAM" id="MobiDB-lite"/>
    </source>
</evidence>
<feature type="region of interest" description="Disordered" evidence="1">
    <location>
        <begin position="71"/>
        <end position="99"/>
    </location>
</feature>
<dbReference type="AlphaFoldDB" id="A0A811UQX6"/>
<evidence type="ECO:0000313" key="3">
    <source>
        <dbReference type="Proteomes" id="UP000606786"/>
    </source>
</evidence>
<name>A0A811UQX6_CERCA</name>
<protein>
    <submittedName>
        <fullName evidence="2">(Mediterranean fruit fly) hypothetical protein</fullName>
    </submittedName>
</protein>
<keyword evidence="3" id="KW-1185">Reference proteome</keyword>
<organism evidence="2 3">
    <name type="scientific">Ceratitis capitata</name>
    <name type="common">Mediterranean fruit fly</name>
    <name type="synonym">Tephritis capitata</name>
    <dbReference type="NCBI Taxonomy" id="7213"/>
    <lineage>
        <taxon>Eukaryota</taxon>
        <taxon>Metazoa</taxon>
        <taxon>Ecdysozoa</taxon>
        <taxon>Arthropoda</taxon>
        <taxon>Hexapoda</taxon>
        <taxon>Insecta</taxon>
        <taxon>Pterygota</taxon>
        <taxon>Neoptera</taxon>
        <taxon>Endopterygota</taxon>
        <taxon>Diptera</taxon>
        <taxon>Brachycera</taxon>
        <taxon>Muscomorpha</taxon>
        <taxon>Tephritoidea</taxon>
        <taxon>Tephritidae</taxon>
        <taxon>Ceratitis</taxon>
        <taxon>Ceratitis</taxon>
    </lineage>
</organism>
<dbReference type="Proteomes" id="UP000606786">
    <property type="component" value="Unassembled WGS sequence"/>
</dbReference>
<proteinExistence type="predicted"/>
<comment type="caution">
    <text evidence="2">The sequence shown here is derived from an EMBL/GenBank/DDBJ whole genome shotgun (WGS) entry which is preliminary data.</text>
</comment>